<dbReference type="EMBL" id="FWFK01000003">
    <property type="protein sequence ID" value="SLN38471.1"/>
    <property type="molecule type" value="Genomic_DNA"/>
</dbReference>
<reference evidence="1 2" key="1">
    <citation type="submission" date="2017-03" db="EMBL/GenBank/DDBJ databases">
        <authorList>
            <person name="Afonso C.L."/>
            <person name="Miller P.J."/>
            <person name="Scott M.A."/>
            <person name="Spackman E."/>
            <person name="Goraichik I."/>
            <person name="Dimitrov K.M."/>
            <person name="Suarez D.L."/>
            <person name="Swayne D.E."/>
        </authorList>
    </citation>
    <scope>NUCLEOTIDE SEQUENCE [LARGE SCALE GENOMIC DNA]</scope>
    <source>
        <strain evidence="1 2">CECT 8625</strain>
    </source>
</reference>
<dbReference type="Gene3D" id="3.40.50.300">
    <property type="entry name" value="P-loop containing nucleotide triphosphate hydrolases"/>
    <property type="match status" value="1"/>
</dbReference>
<evidence type="ECO:0000313" key="2">
    <source>
        <dbReference type="Proteomes" id="UP000193570"/>
    </source>
</evidence>
<dbReference type="GO" id="GO:0016020">
    <property type="term" value="C:membrane"/>
    <property type="evidence" value="ECO:0007669"/>
    <property type="project" value="InterPro"/>
</dbReference>
<dbReference type="Proteomes" id="UP000193570">
    <property type="component" value="Unassembled WGS sequence"/>
</dbReference>
<keyword evidence="2" id="KW-1185">Reference proteome</keyword>
<proteinExistence type="predicted"/>
<dbReference type="InterPro" id="IPR027417">
    <property type="entry name" value="P-loop_NTPase"/>
</dbReference>
<gene>
    <name evidence="1" type="ORF">ROJ8625_01770</name>
</gene>
<organism evidence="1 2">
    <name type="scientific">Roseivivax jejudonensis</name>
    <dbReference type="NCBI Taxonomy" id="1529041"/>
    <lineage>
        <taxon>Bacteria</taxon>
        <taxon>Pseudomonadati</taxon>
        <taxon>Pseudomonadota</taxon>
        <taxon>Alphaproteobacteria</taxon>
        <taxon>Rhodobacterales</taxon>
        <taxon>Roseobacteraceae</taxon>
        <taxon>Roseivivax</taxon>
    </lineage>
</organism>
<dbReference type="RefSeq" id="WP_085791501.1">
    <property type="nucleotide sequence ID" value="NZ_FWFK01000003.1"/>
</dbReference>
<accession>A0A1X6Z2D7</accession>
<keyword evidence="1" id="KW-0808">Transferase</keyword>
<evidence type="ECO:0000313" key="1">
    <source>
        <dbReference type="EMBL" id="SLN38471.1"/>
    </source>
</evidence>
<dbReference type="Pfam" id="PF03567">
    <property type="entry name" value="Sulfotransfer_2"/>
    <property type="match status" value="1"/>
</dbReference>
<name>A0A1X6Z2D7_9RHOB</name>
<dbReference type="AlphaFoldDB" id="A0A1X6Z2D7"/>
<sequence length="225" mass="25806">MPVLRANGRVVFFSHVPKTGGTSVEAYMRAKGPVALYTENRAAEGLRATPQHLHRAVIDAMVPEGFFDASFAILRDPMARLMSEYRWRASRRGYVIQRDPPRVTKMLRKVSKRLGRKRLVFDEWVALTLDGYGRDPWIYDNHIRPQTEFVAEGDTLFRFEDGLEPVYRWIDGATATDPAEGTFWFKKTEGRLEITPSETTRARVRAFYAADYELWARLGRGGSES</sequence>
<dbReference type="OrthoDB" id="7444642at2"/>
<dbReference type="GO" id="GO:0008146">
    <property type="term" value="F:sulfotransferase activity"/>
    <property type="evidence" value="ECO:0007669"/>
    <property type="project" value="InterPro"/>
</dbReference>
<protein>
    <submittedName>
        <fullName evidence="1">Sulfotransferase family protein</fullName>
    </submittedName>
</protein>
<dbReference type="InterPro" id="IPR005331">
    <property type="entry name" value="Sulfotransferase"/>
</dbReference>
<dbReference type="SUPFAM" id="SSF52540">
    <property type="entry name" value="P-loop containing nucleoside triphosphate hydrolases"/>
    <property type="match status" value="1"/>
</dbReference>